<evidence type="ECO:0000259" key="15">
    <source>
        <dbReference type="PROSITE" id="PS50262"/>
    </source>
</evidence>
<dbReference type="PRINTS" id="PR00237">
    <property type="entry name" value="GPCRRHODOPSN"/>
</dbReference>
<sequence length="330" mass="37545">MSDGNVSSVKNFVIVGFPGLHSRYYSLVSALMFLVYVCILLGNGTFLLLFAREKRLRKPMYYILINLAVCDVLFSTTTLPKIISRYWFSDGYVSFTGCFVQMYFVHLFGLVNGLILAVMAFDRYVAVCNPLRYANIVKDSTILMLCVVAWMIPQSCVLMLVIRAYPLPYCAANTIIQCYCDHVAITKLACTDRTPYGFPGFVFAMVLLITPLSFILFSYTSIITAVLRISTNQERLKAFSTCSSQLIIIALYFLPRCFNYMYPYIGISFNPDIQILIIMLYSHLPPMINPLIYCLRAKEVREALFKSLEKSTFHFKRKINADVSTISLSS</sequence>
<dbReference type="GO" id="GO:0004930">
    <property type="term" value="F:G protein-coupled receptor activity"/>
    <property type="evidence" value="ECO:0007669"/>
    <property type="project" value="UniProtKB-KW"/>
</dbReference>
<evidence type="ECO:0000256" key="4">
    <source>
        <dbReference type="ARBA" id="ARBA00022692"/>
    </source>
</evidence>
<evidence type="ECO:0000256" key="14">
    <source>
        <dbReference type="RuleBase" id="RU363047"/>
    </source>
</evidence>
<feature type="transmembrane region" description="Helical" evidence="14">
    <location>
        <begin position="238"/>
        <end position="255"/>
    </location>
</feature>
<keyword evidence="6 14" id="KW-1133">Transmembrane helix</keyword>
<dbReference type="Ensembl" id="ENSAMXT00005018357.1">
    <property type="protein sequence ID" value="ENSAMXP00005016632.1"/>
    <property type="gene ID" value="ENSAMXG00005008671.1"/>
</dbReference>
<dbReference type="InterPro" id="IPR017452">
    <property type="entry name" value="GPCR_Rhodpsn_7TM"/>
</dbReference>
<dbReference type="PANTHER" id="PTHR24242">
    <property type="entry name" value="G-PROTEIN COUPLED RECEPTOR"/>
    <property type="match status" value="1"/>
</dbReference>
<keyword evidence="2 14" id="KW-1003">Cell membrane</keyword>
<dbReference type="Proteomes" id="UP000694621">
    <property type="component" value="Unplaced"/>
</dbReference>
<evidence type="ECO:0000256" key="1">
    <source>
        <dbReference type="ARBA" id="ARBA00004651"/>
    </source>
</evidence>
<feature type="domain" description="G-protein coupled receptors family 1 profile" evidence="15">
    <location>
        <begin position="42"/>
        <end position="293"/>
    </location>
</feature>
<dbReference type="OrthoDB" id="6144223at2759"/>
<proteinExistence type="inferred from homology"/>
<dbReference type="PROSITE" id="PS50262">
    <property type="entry name" value="G_PROTEIN_RECEP_F1_2"/>
    <property type="match status" value="1"/>
</dbReference>
<keyword evidence="9" id="KW-1015">Disulfide bond</keyword>
<dbReference type="SUPFAM" id="SSF81321">
    <property type="entry name" value="Family A G protein-coupled receptor-like"/>
    <property type="match status" value="1"/>
</dbReference>
<keyword evidence="8 14" id="KW-0472">Membrane</keyword>
<comment type="similarity">
    <text evidence="13">Belongs to the G-protein coupled receptor 1 family.</text>
</comment>
<evidence type="ECO:0000256" key="8">
    <source>
        <dbReference type="ARBA" id="ARBA00023136"/>
    </source>
</evidence>
<evidence type="ECO:0000256" key="5">
    <source>
        <dbReference type="ARBA" id="ARBA00022725"/>
    </source>
</evidence>
<reference evidence="16" key="1">
    <citation type="submission" date="2025-08" db="UniProtKB">
        <authorList>
            <consortium name="Ensembl"/>
        </authorList>
    </citation>
    <scope>IDENTIFICATION</scope>
</reference>
<evidence type="ECO:0000256" key="3">
    <source>
        <dbReference type="ARBA" id="ARBA00022606"/>
    </source>
</evidence>
<feature type="transmembrane region" description="Helical" evidence="14">
    <location>
        <begin position="142"/>
        <end position="162"/>
    </location>
</feature>
<evidence type="ECO:0000256" key="10">
    <source>
        <dbReference type="ARBA" id="ARBA00023170"/>
    </source>
</evidence>
<feature type="transmembrane region" description="Helical" evidence="14">
    <location>
        <begin position="24"/>
        <end position="49"/>
    </location>
</feature>
<evidence type="ECO:0000313" key="16">
    <source>
        <dbReference type="Ensembl" id="ENSAMXP00005016632.1"/>
    </source>
</evidence>
<feature type="transmembrane region" description="Helical" evidence="14">
    <location>
        <begin position="201"/>
        <end position="226"/>
    </location>
</feature>
<dbReference type="PANTHER" id="PTHR24242:SF359">
    <property type="entry name" value="ODORANT RECEPTOR-RELATED"/>
    <property type="match status" value="1"/>
</dbReference>
<dbReference type="InterPro" id="IPR050939">
    <property type="entry name" value="Olfactory_GPCR1"/>
</dbReference>
<dbReference type="Pfam" id="PF13853">
    <property type="entry name" value="7tm_4"/>
    <property type="match status" value="1"/>
</dbReference>
<dbReference type="GO" id="GO:0004984">
    <property type="term" value="F:olfactory receptor activity"/>
    <property type="evidence" value="ECO:0007669"/>
    <property type="project" value="InterPro"/>
</dbReference>
<evidence type="ECO:0000313" key="17">
    <source>
        <dbReference type="Proteomes" id="UP000694621"/>
    </source>
</evidence>
<evidence type="ECO:0000256" key="2">
    <source>
        <dbReference type="ARBA" id="ARBA00022475"/>
    </source>
</evidence>
<dbReference type="FunFam" id="1.20.1070.10:FF:000024">
    <property type="entry name" value="Olfactory receptor"/>
    <property type="match status" value="1"/>
</dbReference>
<evidence type="ECO:0000256" key="7">
    <source>
        <dbReference type="ARBA" id="ARBA00023040"/>
    </source>
</evidence>
<evidence type="ECO:0000256" key="6">
    <source>
        <dbReference type="ARBA" id="ARBA00022989"/>
    </source>
</evidence>
<keyword evidence="3 14" id="KW-0716">Sensory transduction</keyword>
<dbReference type="Gene3D" id="1.20.1070.10">
    <property type="entry name" value="Rhodopsin 7-helix transmembrane proteins"/>
    <property type="match status" value="1"/>
</dbReference>
<feature type="transmembrane region" description="Helical" evidence="14">
    <location>
        <begin position="61"/>
        <end position="83"/>
    </location>
</feature>
<gene>
    <name evidence="16" type="primary">LOC111192144</name>
</gene>
<keyword evidence="10 13" id="KW-0675">Receptor</keyword>
<dbReference type="PROSITE" id="PS00237">
    <property type="entry name" value="G_PROTEIN_RECEP_F1_1"/>
    <property type="match status" value="1"/>
</dbReference>
<accession>A0A8B9HY02</accession>
<organism evidence="16 17">
    <name type="scientific">Astyanax mexicanus</name>
    <name type="common">Blind cave fish</name>
    <name type="synonym">Astyanax fasciatus mexicanus</name>
    <dbReference type="NCBI Taxonomy" id="7994"/>
    <lineage>
        <taxon>Eukaryota</taxon>
        <taxon>Metazoa</taxon>
        <taxon>Chordata</taxon>
        <taxon>Craniata</taxon>
        <taxon>Vertebrata</taxon>
        <taxon>Euteleostomi</taxon>
        <taxon>Actinopterygii</taxon>
        <taxon>Neopterygii</taxon>
        <taxon>Teleostei</taxon>
        <taxon>Ostariophysi</taxon>
        <taxon>Characiformes</taxon>
        <taxon>Characoidei</taxon>
        <taxon>Acestrorhamphidae</taxon>
        <taxon>Acestrorhamphinae</taxon>
        <taxon>Astyanax</taxon>
    </lineage>
</organism>
<keyword evidence="7 13" id="KW-0297">G-protein coupled receptor</keyword>
<dbReference type="GO" id="GO:0005886">
    <property type="term" value="C:plasma membrane"/>
    <property type="evidence" value="ECO:0007669"/>
    <property type="project" value="UniProtKB-SubCell"/>
</dbReference>
<name>A0A8B9HY02_ASTMX</name>
<protein>
    <recommendedName>
        <fullName evidence="14">Olfactory receptor</fullName>
    </recommendedName>
</protein>
<keyword evidence="11" id="KW-0325">Glycoprotein</keyword>
<evidence type="ECO:0000256" key="11">
    <source>
        <dbReference type="ARBA" id="ARBA00023180"/>
    </source>
</evidence>
<dbReference type="InterPro" id="IPR000725">
    <property type="entry name" value="Olfact_rcpt"/>
</dbReference>
<dbReference type="AlphaFoldDB" id="A0A8B9HY02"/>
<keyword evidence="4 13" id="KW-0812">Transmembrane</keyword>
<keyword evidence="5 14" id="KW-0552">Olfaction</keyword>
<feature type="transmembrane region" description="Helical" evidence="14">
    <location>
        <begin position="103"/>
        <end position="121"/>
    </location>
</feature>
<evidence type="ECO:0000256" key="12">
    <source>
        <dbReference type="ARBA" id="ARBA00023224"/>
    </source>
</evidence>
<dbReference type="InterPro" id="IPR000276">
    <property type="entry name" value="GPCR_Rhodpsn"/>
</dbReference>
<comment type="subcellular location">
    <subcellularLocation>
        <location evidence="1 14">Cell membrane</location>
        <topology evidence="1 14">Multi-pass membrane protein</topology>
    </subcellularLocation>
</comment>
<evidence type="ECO:0000256" key="9">
    <source>
        <dbReference type="ARBA" id="ARBA00023157"/>
    </source>
</evidence>
<dbReference type="PRINTS" id="PR00245">
    <property type="entry name" value="OLFACTORYR"/>
</dbReference>
<keyword evidence="12 13" id="KW-0807">Transducer</keyword>
<evidence type="ECO:0000256" key="13">
    <source>
        <dbReference type="RuleBase" id="RU000688"/>
    </source>
</evidence>